<dbReference type="GO" id="GO:0015074">
    <property type="term" value="P:DNA integration"/>
    <property type="evidence" value="ECO:0007669"/>
    <property type="project" value="InterPro"/>
</dbReference>
<dbReference type="GO" id="GO:0006310">
    <property type="term" value="P:DNA recombination"/>
    <property type="evidence" value="ECO:0007669"/>
    <property type="project" value="InterPro"/>
</dbReference>
<dbReference type="Proteomes" id="UP000772434">
    <property type="component" value="Unassembled WGS sequence"/>
</dbReference>
<comment type="caution">
    <text evidence="2">The sequence shown here is derived from an EMBL/GenBank/DDBJ whole genome shotgun (WGS) entry which is preliminary data.</text>
</comment>
<gene>
    <name evidence="2" type="ORF">BDP27DRAFT_1365956</name>
</gene>
<dbReference type="CDD" id="cd11685">
    <property type="entry name" value="UEV_TSG101-like"/>
    <property type="match status" value="1"/>
</dbReference>
<accession>A0A9P5U4J0</accession>
<proteinExistence type="predicted"/>
<sequence length="439" mass="49519">MSSLDPSSFKGLHSVIQGFGDEPYSFVEQANNDLDAEREAVFSDPQPTADEDEEMDVLEDMPMPPLMDYSDDEDNKDNEDISNKPVIPKPSPAQTAHRLEKQEPLKSGPIPTAKNMESLIMKKSEEFLVKCGLVETGKLFISEPHNDSAEMIVAVIMDLCDSINLDGSTKDASEMRNGYTHAQKIRAAFTYGFNCIAGLGLATWERSEVTGKMKGNPSVSSLVSSYMVSLRRRKVQAGETATSSRAVTPEIIGRMYDYNRQPEHWNICSYEPSKHKKDKESEEWGGPQFHREIHLAFTLAFACLLRVDEVLKIQAHEIEIVLGQKKCIKVTLPFQKTNQFGHVQPFYLPRRPSLKVSETICLTLVWTHPHTVLTHSGVEVANGYCVTFDGLCVKSYLISWNNDPWNKRKDFFNMDREPQSKCFACGHSCTKSMDYKTVK</sequence>
<protein>
    <submittedName>
        <fullName evidence="2">Uncharacterized protein</fullName>
    </submittedName>
</protein>
<dbReference type="EMBL" id="JADNRY010000094">
    <property type="protein sequence ID" value="KAF9065986.1"/>
    <property type="molecule type" value="Genomic_DNA"/>
</dbReference>
<feature type="compositionally biased region" description="Acidic residues" evidence="1">
    <location>
        <begin position="49"/>
        <end position="59"/>
    </location>
</feature>
<dbReference type="OrthoDB" id="3163890at2759"/>
<evidence type="ECO:0000256" key="1">
    <source>
        <dbReference type="SAM" id="MobiDB-lite"/>
    </source>
</evidence>
<organism evidence="2 3">
    <name type="scientific">Rhodocollybia butyracea</name>
    <dbReference type="NCBI Taxonomy" id="206335"/>
    <lineage>
        <taxon>Eukaryota</taxon>
        <taxon>Fungi</taxon>
        <taxon>Dikarya</taxon>
        <taxon>Basidiomycota</taxon>
        <taxon>Agaricomycotina</taxon>
        <taxon>Agaricomycetes</taxon>
        <taxon>Agaricomycetidae</taxon>
        <taxon>Agaricales</taxon>
        <taxon>Marasmiineae</taxon>
        <taxon>Omphalotaceae</taxon>
        <taxon>Rhodocollybia</taxon>
    </lineage>
</organism>
<dbReference type="InterPro" id="IPR013762">
    <property type="entry name" value="Integrase-like_cat_sf"/>
</dbReference>
<feature type="region of interest" description="Disordered" evidence="1">
    <location>
        <begin position="26"/>
        <end position="112"/>
    </location>
</feature>
<dbReference type="AlphaFoldDB" id="A0A9P5U4J0"/>
<evidence type="ECO:0000313" key="3">
    <source>
        <dbReference type="Proteomes" id="UP000772434"/>
    </source>
</evidence>
<evidence type="ECO:0000313" key="2">
    <source>
        <dbReference type="EMBL" id="KAF9065986.1"/>
    </source>
</evidence>
<dbReference type="Gene3D" id="1.10.443.10">
    <property type="entry name" value="Intergrase catalytic core"/>
    <property type="match status" value="1"/>
</dbReference>
<reference evidence="2" key="1">
    <citation type="submission" date="2020-11" db="EMBL/GenBank/DDBJ databases">
        <authorList>
            <consortium name="DOE Joint Genome Institute"/>
            <person name="Ahrendt S."/>
            <person name="Riley R."/>
            <person name="Andreopoulos W."/>
            <person name="Labutti K."/>
            <person name="Pangilinan J."/>
            <person name="Ruiz-Duenas F.J."/>
            <person name="Barrasa J.M."/>
            <person name="Sanchez-Garcia M."/>
            <person name="Camarero S."/>
            <person name="Miyauchi S."/>
            <person name="Serrano A."/>
            <person name="Linde D."/>
            <person name="Babiker R."/>
            <person name="Drula E."/>
            <person name="Ayuso-Fernandez I."/>
            <person name="Pacheco R."/>
            <person name="Padilla G."/>
            <person name="Ferreira P."/>
            <person name="Barriuso J."/>
            <person name="Kellner H."/>
            <person name="Castanera R."/>
            <person name="Alfaro M."/>
            <person name="Ramirez L."/>
            <person name="Pisabarro A.G."/>
            <person name="Kuo A."/>
            <person name="Tritt A."/>
            <person name="Lipzen A."/>
            <person name="He G."/>
            <person name="Yan M."/>
            <person name="Ng V."/>
            <person name="Cullen D."/>
            <person name="Martin F."/>
            <person name="Rosso M.-N."/>
            <person name="Henrissat B."/>
            <person name="Hibbett D."/>
            <person name="Martinez A.T."/>
            <person name="Grigoriev I.V."/>
        </authorList>
    </citation>
    <scope>NUCLEOTIDE SEQUENCE</scope>
    <source>
        <strain evidence="2">AH 40177</strain>
    </source>
</reference>
<keyword evidence="3" id="KW-1185">Reference proteome</keyword>
<name>A0A9P5U4J0_9AGAR</name>
<dbReference type="GO" id="GO:0003677">
    <property type="term" value="F:DNA binding"/>
    <property type="evidence" value="ECO:0007669"/>
    <property type="project" value="InterPro"/>
</dbReference>